<dbReference type="PANTHER" id="PTHR40088">
    <property type="entry name" value="PECTATE LYASE (EUROFUNG)"/>
    <property type="match status" value="1"/>
</dbReference>
<evidence type="ECO:0000256" key="3">
    <source>
        <dbReference type="ARBA" id="ARBA00022729"/>
    </source>
</evidence>
<keyword evidence="2" id="KW-0964">Secreted</keyword>
<dbReference type="GO" id="GO:0005576">
    <property type="term" value="C:extracellular region"/>
    <property type="evidence" value="ECO:0007669"/>
    <property type="project" value="UniProtKB-SubCell"/>
</dbReference>
<dbReference type="PANTHER" id="PTHR40088:SF2">
    <property type="entry name" value="SECRETED SUGAR HYDROLASE"/>
    <property type="match status" value="1"/>
</dbReference>
<organism evidence="5">
    <name type="scientific">marine sediment metagenome</name>
    <dbReference type="NCBI Taxonomy" id="412755"/>
    <lineage>
        <taxon>unclassified sequences</taxon>
        <taxon>metagenomes</taxon>
        <taxon>ecological metagenomes</taxon>
    </lineage>
</organism>
<evidence type="ECO:0000259" key="4">
    <source>
        <dbReference type="Pfam" id="PF13229"/>
    </source>
</evidence>
<evidence type="ECO:0000313" key="5">
    <source>
        <dbReference type="EMBL" id="KKL08750.1"/>
    </source>
</evidence>
<evidence type="ECO:0000256" key="2">
    <source>
        <dbReference type="ARBA" id="ARBA00022525"/>
    </source>
</evidence>
<protein>
    <recommendedName>
        <fullName evidence="4">Right handed beta helix domain-containing protein</fullName>
    </recommendedName>
</protein>
<dbReference type="NCBIfam" id="NF041518">
    <property type="entry name" value="choice_anch_Q"/>
    <property type="match status" value="1"/>
</dbReference>
<dbReference type="EMBL" id="LAZR01042755">
    <property type="protein sequence ID" value="KKL08750.1"/>
    <property type="molecule type" value="Genomic_DNA"/>
</dbReference>
<dbReference type="InterPro" id="IPR006626">
    <property type="entry name" value="PbH1"/>
</dbReference>
<dbReference type="InterPro" id="IPR011050">
    <property type="entry name" value="Pectin_lyase_fold/virulence"/>
</dbReference>
<dbReference type="SUPFAM" id="SSF51126">
    <property type="entry name" value="Pectin lyase-like"/>
    <property type="match status" value="1"/>
</dbReference>
<dbReference type="InterPro" id="IPR052052">
    <property type="entry name" value="Polysaccharide_Lyase_9"/>
</dbReference>
<comment type="subcellular location">
    <subcellularLocation>
        <location evidence="1">Secreted</location>
    </subcellularLocation>
</comment>
<keyword evidence="3" id="KW-0732">Signal</keyword>
<dbReference type="Gene3D" id="2.160.20.10">
    <property type="entry name" value="Single-stranded right-handed beta-helix, Pectin lyase-like"/>
    <property type="match status" value="1"/>
</dbReference>
<dbReference type="Pfam" id="PF13229">
    <property type="entry name" value="Beta_helix"/>
    <property type="match status" value="1"/>
</dbReference>
<dbReference type="InterPro" id="IPR039448">
    <property type="entry name" value="Beta_helix"/>
</dbReference>
<accession>A0A0F9AH71</accession>
<dbReference type="GO" id="GO:0016837">
    <property type="term" value="F:carbon-oxygen lyase activity, acting on polysaccharides"/>
    <property type="evidence" value="ECO:0007669"/>
    <property type="project" value="TreeGrafter"/>
</dbReference>
<dbReference type="SMART" id="SM00710">
    <property type="entry name" value="PbH1"/>
    <property type="match status" value="6"/>
</dbReference>
<reference evidence="5" key="1">
    <citation type="journal article" date="2015" name="Nature">
        <title>Complex archaea that bridge the gap between prokaryotes and eukaryotes.</title>
        <authorList>
            <person name="Spang A."/>
            <person name="Saw J.H."/>
            <person name="Jorgensen S.L."/>
            <person name="Zaremba-Niedzwiedzka K."/>
            <person name="Martijn J."/>
            <person name="Lind A.E."/>
            <person name="van Eijk R."/>
            <person name="Schleper C."/>
            <person name="Guy L."/>
            <person name="Ettema T.J."/>
        </authorList>
    </citation>
    <scope>NUCLEOTIDE SEQUENCE</scope>
</reference>
<comment type="caution">
    <text evidence="5">The sequence shown here is derived from an EMBL/GenBank/DDBJ whole genome shotgun (WGS) entry which is preliminary data.</text>
</comment>
<gene>
    <name evidence="5" type="ORF">LCGC14_2572740</name>
</gene>
<evidence type="ECO:0000256" key="1">
    <source>
        <dbReference type="ARBA" id="ARBA00004613"/>
    </source>
</evidence>
<dbReference type="InterPro" id="IPR059226">
    <property type="entry name" value="Choice_anch_Q_dom"/>
</dbReference>
<sequence length="405" mass="45037">SWNSVSPQLQAGDLVILREGTYTQTVTGNPNGEENNPIIIMAYPGEKVVFDNAFISINLGSNSQYNVFDGLIVTNSDWSRGYNSAIRTSGNNITFRNIEAMHQEIGLKGMEGLHNILVENSVFHDNPIEHGIYLGSRNVPNTNLTIRDSLMYRNGRNGFQHNGRVTNLVLENNILHSNKLAGISLLEGVSDSIFMNNLIFNNRKQGIIINNYDDSQTSILPYNQTGNLFINNLIWIGKYNWDDGGIEPSDHTAILINDLTAADNYDLSGHTFRNNIFITYNGPVFLFEKADYLDNTIVENNVFYRNAGPDSIMRVAGSNYDLGIFENYVVNSGGSASSNFYVDSFSTLFEDVSITYFGNPELFNFDHLPSSPAVDFGIQSGAPSEDLRGTIRTEIPDAGCYEQQP</sequence>
<dbReference type="InterPro" id="IPR012334">
    <property type="entry name" value="Pectin_lyas_fold"/>
</dbReference>
<feature type="non-terminal residue" evidence="5">
    <location>
        <position position="1"/>
    </location>
</feature>
<name>A0A0F9AH71_9ZZZZ</name>
<proteinExistence type="predicted"/>
<feature type="domain" description="Right handed beta helix" evidence="4">
    <location>
        <begin position="57"/>
        <end position="199"/>
    </location>
</feature>
<dbReference type="AlphaFoldDB" id="A0A0F9AH71"/>